<keyword evidence="1 3" id="KW-0238">DNA-binding</keyword>
<dbReference type="Gene3D" id="1.10.30.10">
    <property type="entry name" value="High mobility group box domain"/>
    <property type="match status" value="1"/>
</dbReference>
<accession>A0ABQ9FJZ5</accession>
<feature type="region of interest" description="Disordered" evidence="4">
    <location>
        <begin position="166"/>
        <end position="185"/>
    </location>
</feature>
<evidence type="ECO:0000256" key="4">
    <source>
        <dbReference type="SAM" id="MobiDB-lite"/>
    </source>
</evidence>
<gene>
    <name evidence="6" type="ORF">KUTeg_005537</name>
</gene>
<dbReference type="PANTHER" id="PTHR46040:SF3">
    <property type="entry name" value="HIGH MOBILITY GROUP PROTEIN 2"/>
    <property type="match status" value="1"/>
</dbReference>
<reference evidence="6 7" key="1">
    <citation type="submission" date="2022-12" db="EMBL/GenBank/DDBJ databases">
        <title>Chromosome-level genome of Tegillarca granosa.</title>
        <authorList>
            <person name="Kim J."/>
        </authorList>
    </citation>
    <scope>NUCLEOTIDE SEQUENCE [LARGE SCALE GENOMIC DNA]</scope>
    <source>
        <strain evidence="6">Teg-2019</strain>
        <tissue evidence="6">Adductor muscle</tissue>
    </source>
</reference>
<dbReference type="PANTHER" id="PTHR46040">
    <property type="entry name" value="HIGH MOBILITY GROUP PROTEIN 2"/>
    <property type="match status" value="1"/>
</dbReference>
<evidence type="ECO:0000313" key="7">
    <source>
        <dbReference type="Proteomes" id="UP001217089"/>
    </source>
</evidence>
<feature type="DNA-binding region" description="HMG box" evidence="3">
    <location>
        <begin position="189"/>
        <end position="237"/>
    </location>
</feature>
<keyword evidence="7" id="KW-1185">Reference proteome</keyword>
<evidence type="ECO:0000256" key="2">
    <source>
        <dbReference type="ARBA" id="ARBA00023242"/>
    </source>
</evidence>
<evidence type="ECO:0000313" key="6">
    <source>
        <dbReference type="EMBL" id="KAJ8317633.1"/>
    </source>
</evidence>
<keyword evidence="2 3" id="KW-0539">Nucleus</keyword>
<dbReference type="PROSITE" id="PS50118">
    <property type="entry name" value="HMG_BOX_2"/>
    <property type="match status" value="1"/>
</dbReference>
<evidence type="ECO:0000259" key="5">
    <source>
        <dbReference type="PROSITE" id="PS50118"/>
    </source>
</evidence>
<dbReference type="SUPFAM" id="SSF47095">
    <property type="entry name" value="HMG-box"/>
    <property type="match status" value="1"/>
</dbReference>
<evidence type="ECO:0000256" key="1">
    <source>
        <dbReference type="ARBA" id="ARBA00023125"/>
    </source>
</evidence>
<dbReference type="InterPro" id="IPR036910">
    <property type="entry name" value="HMG_box_dom_sf"/>
</dbReference>
<protein>
    <recommendedName>
        <fullName evidence="5">HMG box domain-containing protein</fullName>
    </recommendedName>
</protein>
<feature type="domain" description="HMG box" evidence="5">
    <location>
        <begin position="189"/>
        <end position="237"/>
    </location>
</feature>
<evidence type="ECO:0000256" key="3">
    <source>
        <dbReference type="PROSITE-ProRule" id="PRU00267"/>
    </source>
</evidence>
<dbReference type="EMBL" id="JARBDR010000246">
    <property type="protein sequence ID" value="KAJ8317633.1"/>
    <property type="molecule type" value="Genomic_DNA"/>
</dbReference>
<dbReference type="InterPro" id="IPR009071">
    <property type="entry name" value="HMG_box_dom"/>
</dbReference>
<comment type="caution">
    <text evidence="6">The sequence shown here is derived from an EMBL/GenBank/DDBJ whole genome shotgun (WGS) entry which is preliminary data.</text>
</comment>
<name>A0ABQ9FJZ5_TEGGR</name>
<proteinExistence type="predicted"/>
<dbReference type="Pfam" id="PF09011">
    <property type="entry name" value="HMG_box_2"/>
    <property type="match status" value="1"/>
</dbReference>
<sequence length="237" mass="26171">MEQSINLTDVPSSMATNLVVLDSDGSLVTSAGAASLIQENSGLVLVETSRGSVVCCGHLINYNSSTGIIWSFPILPPYNLYKTLFYYYCYYYYYYYYYFVTGLLSVQQDSLVDSQTGDVFTTAVDTDSITGCEESLEDTTGIVGQAPDQILVTADTVLTPTVADTTKQKRKGGWPKGKKRKHVSDVNAPRAPVTGYVLYAVGRRQEIKESNPEIPFAEVTKILGQEWSTMDIEKKQV</sequence>
<dbReference type="Proteomes" id="UP001217089">
    <property type="component" value="Unassembled WGS sequence"/>
</dbReference>
<organism evidence="6 7">
    <name type="scientific">Tegillarca granosa</name>
    <name type="common">Malaysian cockle</name>
    <name type="synonym">Anadara granosa</name>
    <dbReference type="NCBI Taxonomy" id="220873"/>
    <lineage>
        <taxon>Eukaryota</taxon>
        <taxon>Metazoa</taxon>
        <taxon>Spiralia</taxon>
        <taxon>Lophotrochozoa</taxon>
        <taxon>Mollusca</taxon>
        <taxon>Bivalvia</taxon>
        <taxon>Autobranchia</taxon>
        <taxon>Pteriomorphia</taxon>
        <taxon>Arcoida</taxon>
        <taxon>Arcoidea</taxon>
        <taxon>Arcidae</taxon>
        <taxon>Tegillarca</taxon>
    </lineage>
</organism>
<dbReference type="InterPro" id="IPR051965">
    <property type="entry name" value="ChromReg_NeuronalGeneExpr"/>
</dbReference>
<feature type="compositionally biased region" description="Basic residues" evidence="4">
    <location>
        <begin position="168"/>
        <end position="182"/>
    </location>
</feature>